<dbReference type="Gene3D" id="3.40.140.10">
    <property type="entry name" value="Cytidine Deaminase, domain 2"/>
    <property type="match status" value="1"/>
</dbReference>
<keyword evidence="2" id="KW-0396">Initiation factor</keyword>
<proteinExistence type="predicted"/>
<reference evidence="3" key="1">
    <citation type="journal article" date="2018" name="Nat. Microbiol.">
        <title>Leveraging single-cell genomics to expand the fungal tree of life.</title>
        <authorList>
            <person name="Ahrendt S.R."/>
            <person name="Quandt C.A."/>
            <person name="Ciobanu D."/>
            <person name="Clum A."/>
            <person name="Salamov A."/>
            <person name="Andreopoulos B."/>
            <person name="Cheng J.F."/>
            <person name="Woyke T."/>
            <person name="Pelin A."/>
            <person name="Henrissat B."/>
            <person name="Reynolds N.K."/>
            <person name="Benny G.L."/>
            <person name="Smith M.E."/>
            <person name="James T.Y."/>
            <person name="Grigoriev I.V."/>
        </authorList>
    </citation>
    <scope>NUCLEOTIDE SEQUENCE [LARGE SCALE GENOMIC DNA]</scope>
</reference>
<dbReference type="GO" id="GO:0003743">
    <property type="term" value="F:translation initiation factor activity"/>
    <property type="evidence" value="ECO:0007669"/>
    <property type="project" value="UniProtKB-KW"/>
</dbReference>
<dbReference type="PROSITE" id="PS50249">
    <property type="entry name" value="MPN"/>
    <property type="match status" value="1"/>
</dbReference>
<keyword evidence="3" id="KW-1185">Reference proteome</keyword>
<dbReference type="PANTHER" id="PTHR10540:SF6">
    <property type="entry name" value="EUKARYOTIC TRANSLATION INITIATION FACTOR 3 SUBUNIT F"/>
    <property type="match status" value="1"/>
</dbReference>
<dbReference type="EMBL" id="KZ988660">
    <property type="protein sequence ID" value="RKP11778.1"/>
    <property type="molecule type" value="Genomic_DNA"/>
</dbReference>
<accession>A0A4P9XZ66</accession>
<gene>
    <name evidence="2" type="ORF">BJ684DRAFT_12459</name>
</gene>
<sequence>MAQALHLALPAISSDGPTFAVNTSPVAILSILDHYLRRPEPKVQYVLGALLGQRSEEGRVLQITTSLPIPFAYDEAEGLDLDVDHFRTLYDLHQRVNPKEVLVGWYATSTDGLPSFASVVQDFFSREASPLPAVHLSVDPGVESGSLDVKAFTTVGLNTSEEASDFLFLPVPCSIIPNSADKASLDILTQEKEQGEEEEGPVEKLPILSDLALLEKSIVHLQDTLVKVSEYVGKVLTGQTPANVLVGRAILDAVATVPKLDVSTFQTAFNSHLQDLLMVTYLADITRAQLAVSRNLQTLV</sequence>
<dbReference type="Pfam" id="PF01398">
    <property type="entry name" value="JAB"/>
    <property type="match status" value="1"/>
</dbReference>
<dbReference type="AlphaFoldDB" id="A0A4P9XZ66"/>
<dbReference type="GO" id="GO:0031369">
    <property type="term" value="F:translation initiation factor binding"/>
    <property type="evidence" value="ECO:0007669"/>
    <property type="project" value="TreeGrafter"/>
</dbReference>
<dbReference type="GO" id="GO:0071541">
    <property type="term" value="C:eukaryotic translation initiation factor 3 complex, eIF3m"/>
    <property type="evidence" value="ECO:0007669"/>
    <property type="project" value="TreeGrafter"/>
</dbReference>
<name>A0A4P9XZ66_9FUNG</name>
<dbReference type="OrthoDB" id="25498at2759"/>
<dbReference type="Proteomes" id="UP000267251">
    <property type="component" value="Unassembled WGS sequence"/>
</dbReference>
<evidence type="ECO:0000313" key="2">
    <source>
        <dbReference type="EMBL" id="RKP11778.1"/>
    </source>
</evidence>
<dbReference type="SMART" id="SM00232">
    <property type="entry name" value="JAB_MPN"/>
    <property type="match status" value="1"/>
</dbReference>
<organism evidence="2 3">
    <name type="scientific">Piptocephalis cylindrospora</name>
    <dbReference type="NCBI Taxonomy" id="1907219"/>
    <lineage>
        <taxon>Eukaryota</taxon>
        <taxon>Fungi</taxon>
        <taxon>Fungi incertae sedis</taxon>
        <taxon>Zoopagomycota</taxon>
        <taxon>Zoopagomycotina</taxon>
        <taxon>Zoopagomycetes</taxon>
        <taxon>Zoopagales</taxon>
        <taxon>Piptocephalidaceae</taxon>
        <taxon>Piptocephalis</taxon>
    </lineage>
</organism>
<feature type="domain" description="MPN" evidence="1">
    <location>
        <begin position="21"/>
        <end position="158"/>
    </location>
</feature>
<keyword evidence="2" id="KW-0648">Protein biosynthesis</keyword>
<protein>
    <submittedName>
        <fullName evidence="2">Eukaryotic translation initiation factor 3 subunit F</fullName>
    </submittedName>
</protein>
<dbReference type="GO" id="GO:0008237">
    <property type="term" value="F:metallopeptidase activity"/>
    <property type="evidence" value="ECO:0007669"/>
    <property type="project" value="InterPro"/>
</dbReference>
<evidence type="ECO:0000259" key="1">
    <source>
        <dbReference type="PROSITE" id="PS50249"/>
    </source>
</evidence>
<dbReference type="InterPro" id="IPR000555">
    <property type="entry name" value="JAMM/MPN+_dom"/>
</dbReference>
<dbReference type="PANTHER" id="PTHR10540">
    <property type="entry name" value="EUKARYOTIC TRANSLATION INITIATION FACTOR 3 SUBUNIT F-RELATED"/>
    <property type="match status" value="1"/>
</dbReference>
<dbReference type="Pfam" id="PF13012">
    <property type="entry name" value="MitMem_reg"/>
    <property type="match status" value="1"/>
</dbReference>
<dbReference type="InterPro" id="IPR037518">
    <property type="entry name" value="MPN"/>
</dbReference>
<evidence type="ECO:0000313" key="3">
    <source>
        <dbReference type="Proteomes" id="UP000267251"/>
    </source>
</evidence>
<dbReference type="InterPro" id="IPR024969">
    <property type="entry name" value="EIF3F/CSN6-like_C"/>
</dbReference>